<reference evidence="2" key="1">
    <citation type="submission" date="2014-09" db="EMBL/GenBank/DDBJ databases">
        <authorList>
            <person name="Magalhaes I.L.F."/>
            <person name="Oliveira U."/>
            <person name="Santos F.R."/>
            <person name="Vidigal T.H.D.A."/>
            <person name="Brescovit A.D."/>
            <person name="Santos A.J."/>
        </authorList>
    </citation>
    <scope>NUCLEOTIDE SEQUENCE</scope>
    <source>
        <tissue evidence="2">Shoot tissue taken approximately 20 cm above the soil surface</tissue>
    </source>
</reference>
<accession>A0A0A9CY67</accession>
<reference evidence="2" key="2">
    <citation type="journal article" date="2015" name="Data Brief">
        <title>Shoot transcriptome of the giant reed, Arundo donax.</title>
        <authorList>
            <person name="Barrero R.A."/>
            <person name="Guerrero F.D."/>
            <person name="Moolhuijzen P."/>
            <person name="Goolsby J.A."/>
            <person name="Tidwell J."/>
            <person name="Bellgard S.E."/>
            <person name="Bellgard M.I."/>
        </authorList>
    </citation>
    <scope>NUCLEOTIDE SEQUENCE</scope>
    <source>
        <tissue evidence="2">Shoot tissue taken approximately 20 cm above the soil surface</tissue>
    </source>
</reference>
<proteinExistence type="predicted"/>
<name>A0A0A9CY67_ARUDO</name>
<protein>
    <submittedName>
        <fullName evidence="2">Uncharacterized protein</fullName>
    </submittedName>
</protein>
<feature type="region of interest" description="Disordered" evidence="1">
    <location>
        <begin position="1"/>
        <end position="32"/>
    </location>
</feature>
<feature type="compositionally biased region" description="Polar residues" evidence="1">
    <location>
        <begin position="1"/>
        <end position="10"/>
    </location>
</feature>
<evidence type="ECO:0000256" key="1">
    <source>
        <dbReference type="SAM" id="MobiDB-lite"/>
    </source>
</evidence>
<evidence type="ECO:0000313" key="2">
    <source>
        <dbReference type="EMBL" id="JAD76427.1"/>
    </source>
</evidence>
<organism evidence="2">
    <name type="scientific">Arundo donax</name>
    <name type="common">Giant reed</name>
    <name type="synonym">Donax arundinaceus</name>
    <dbReference type="NCBI Taxonomy" id="35708"/>
    <lineage>
        <taxon>Eukaryota</taxon>
        <taxon>Viridiplantae</taxon>
        <taxon>Streptophyta</taxon>
        <taxon>Embryophyta</taxon>
        <taxon>Tracheophyta</taxon>
        <taxon>Spermatophyta</taxon>
        <taxon>Magnoliopsida</taxon>
        <taxon>Liliopsida</taxon>
        <taxon>Poales</taxon>
        <taxon>Poaceae</taxon>
        <taxon>PACMAD clade</taxon>
        <taxon>Arundinoideae</taxon>
        <taxon>Arundineae</taxon>
        <taxon>Arundo</taxon>
    </lineage>
</organism>
<dbReference type="EMBL" id="GBRH01221468">
    <property type="protein sequence ID" value="JAD76427.1"/>
    <property type="molecule type" value="Transcribed_RNA"/>
</dbReference>
<dbReference type="AlphaFoldDB" id="A0A0A9CY67"/>
<sequence length="32" mass="3345">MSSKKPTSVGTVGAGASWPLPSPYGRRQKESP</sequence>